<dbReference type="AlphaFoldDB" id="A0A0L7KRE7"/>
<feature type="compositionally biased region" description="Basic and acidic residues" evidence="1">
    <location>
        <begin position="33"/>
        <end position="47"/>
    </location>
</feature>
<reference evidence="2 3" key="1">
    <citation type="journal article" date="2015" name="Genome Biol. Evol.">
        <title>The genome of winter moth (Operophtera brumata) provides a genomic perspective on sexual dimorphism and phenology.</title>
        <authorList>
            <person name="Derks M.F."/>
            <person name="Smit S."/>
            <person name="Salis L."/>
            <person name="Schijlen E."/>
            <person name="Bossers A."/>
            <person name="Mateman C."/>
            <person name="Pijl A.S."/>
            <person name="de Ridder D."/>
            <person name="Groenen M.A."/>
            <person name="Visser M.E."/>
            <person name="Megens H.J."/>
        </authorList>
    </citation>
    <scope>NUCLEOTIDE SEQUENCE [LARGE SCALE GENOMIC DNA]</scope>
    <source>
        <strain evidence="2">WM2013NL</strain>
        <tissue evidence="2">Head and thorax</tissue>
    </source>
</reference>
<accession>A0A0L7KRE7</accession>
<evidence type="ECO:0000313" key="3">
    <source>
        <dbReference type="Proteomes" id="UP000037510"/>
    </source>
</evidence>
<sequence length="75" mass="8504">MISRAEGADEVTGPVSVGPRRHLGGPRGSIRRTYYDRRLEPGRRERPYPCGEIDLQNAPEIAFFRRCGRIPPRAI</sequence>
<comment type="caution">
    <text evidence="2">The sequence shown here is derived from an EMBL/GenBank/DDBJ whole genome shotgun (WGS) entry which is preliminary data.</text>
</comment>
<gene>
    <name evidence="2" type="ORF">OBRU01_22118</name>
</gene>
<feature type="region of interest" description="Disordered" evidence="1">
    <location>
        <begin position="1"/>
        <end position="51"/>
    </location>
</feature>
<dbReference type="EMBL" id="JTDY01006579">
    <property type="protein sequence ID" value="KOB65872.1"/>
    <property type="molecule type" value="Genomic_DNA"/>
</dbReference>
<evidence type="ECO:0000313" key="2">
    <source>
        <dbReference type="EMBL" id="KOB65872.1"/>
    </source>
</evidence>
<name>A0A0L7KRE7_OPEBR</name>
<proteinExistence type="predicted"/>
<protein>
    <submittedName>
        <fullName evidence="2">Putative WW, C2 and coiled-coil domain containing 1</fullName>
    </submittedName>
</protein>
<keyword evidence="3" id="KW-1185">Reference proteome</keyword>
<organism evidence="2 3">
    <name type="scientific">Operophtera brumata</name>
    <name type="common">Winter moth</name>
    <name type="synonym">Phalaena brumata</name>
    <dbReference type="NCBI Taxonomy" id="104452"/>
    <lineage>
        <taxon>Eukaryota</taxon>
        <taxon>Metazoa</taxon>
        <taxon>Ecdysozoa</taxon>
        <taxon>Arthropoda</taxon>
        <taxon>Hexapoda</taxon>
        <taxon>Insecta</taxon>
        <taxon>Pterygota</taxon>
        <taxon>Neoptera</taxon>
        <taxon>Endopterygota</taxon>
        <taxon>Lepidoptera</taxon>
        <taxon>Glossata</taxon>
        <taxon>Ditrysia</taxon>
        <taxon>Geometroidea</taxon>
        <taxon>Geometridae</taxon>
        <taxon>Larentiinae</taxon>
        <taxon>Operophtera</taxon>
    </lineage>
</organism>
<evidence type="ECO:0000256" key="1">
    <source>
        <dbReference type="SAM" id="MobiDB-lite"/>
    </source>
</evidence>
<dbReference type="Proteomes" id="UP000037510">
    <property type="component" value="Unassembled WGS sequence"/>
</dbReference>